<reference evidence="6 7" key="1">
    <citation type="submission" date="2024-05" db="EMBL/GenBank/DDBJ databases">
        <title>Genome sequencing of Marine Estuary Bacteria, Shewanella vesiculosa and S. baltica, and Pseudomonas syringae.</title>
        <authorList>
            <person name="Gurung A."/>
            <person name="Maclea K.S."/>
        </authorList>
    </citation>
    <scope>NUCLEOTIDE SEQUENCE [LARGE SCALE GENOMIC DNA]</scope>
    <source>
        <strain evidence="6 7">1A</strain>
    </source>
</reference>
<evidence type="ECO:0000313" key="6">
    <source>
        <dbReference type="EMBL" id="MEO3681662.1"/>
    </source>
</evidence>
<sequence>MLINDLSLFVRVADCGSIAGAAVELDISAAAASAGLKRLEKQLDAVLFIRTTRSLRLTAQGERYLIHCREALASLLLGEQALASEKGTISGELTVSVSSDFGRNVLLPWLDGFLNDYPNLSIKLDIGDNLSHFLHDKIDVALRYGQPPDSNQVAFTICNTRRILCASPGYIAQHGMPETLAQLSQHNCLIFKLDQRDHDLWSFNRDQQQYKVRVSGNRSSNDAEITRRWAVAGQGIVFKVALDVADDLKTGKLVPILTEYIGESVALNLICPGREHVTPVMLLLRDKLRQHCQQILP</sequence>
<dbReference type="EMBL" id="JBDPZN010000001">
    <property type="protein sequence ID" value="MEO3681662.1"/>
    <property type="molecule type" value="Genomic_DNA"/>
</dbReference>
<dbReference type="InterPro" id="IPR005119">
    <property type="entry name" value="LysR_subst-bd"/>
</dbReference>
<evidence type="ECO:0000256" key="3">
    <source>
        <dbReference type="ARBA" id="ARBA00023125"/>
    </source>
</evidence>
<dbReference type="PANTHER" id="PTHR30537:SF21">
    <property type="entry name" value="HTH-TYPE TRANSCRIPTIONAL REGULATOR SINR-RELATED"/>
    <property type="match status" value="1"/>
</dbReference>
<dbReference type="Gene3D" id="3.40.190.290">
    <property type="match status" value="1"/>
</dbReference>
<feature type="domain" description="HTH lysR-type" evidence="5">
    <location>
        <begin position="1"/>
        <end position="58"/>
    </location>
</feature>
<evidence type="ECO:0000256" key="1">
    <source>
        <dbReference type="ARBA" id="ARBA00009437"/>
    </source>
</evidence>
<dbReference type="SUPFAM" id="SSF53850">
    <property type="entry name" value="Periplasmic binding protein-like II"/>
    <property type="match status" value="1"/>
</dbReference>
<comment type="caution">
    <text evidence="6">The sequence shown here is derived from an EMBL/GenBank/DDBJ whole genome shotgun (WGS) entry which is preliminary data.</text>
</comment>
<keyword evidence="3" id="KW-0238">DNA-binding</keyword>
<organism evidence="6 7">
    <name type="scientific">Shewanella vesiculosa</name>
    <dbReference type="NCBI Taxonomy" id="518738"/>
    <lineage>
        <taxon>Bacteria</taxon>
        <taxon>Pseudomonadati</taxon>
        <taxon>Pseudomonadota</taxon>
        <taxon>Gammaproteobacteria</taxon>
        <taxon>Alteromonadales</taxon>
        <taxon>Shewanellaceae</taxon>
        <taxon>Shewanella</taxon>
    </lineage>
</organism>
<name>A0ABV0FP18_9GAMM</name>
<dbReference type="InterPro" id="IPR036388">
    <property type="entry name" value="WH-like_DNA-bd_sf"/>
</dbReference>
<dbReference type="Proteomes" id="UP001477278">
    <property type="component" value="Unassembled WGS sequence"/>
</dbReference>
<keyword evidence="4" id="KW-0804">Transcription</keyword>
<dbReference type="SUPFAM" id="SSF46785">
    <property type="entry name" value="Winged helix' DNA-binding domain"/>
    <property type="match status" value="1"/>
</dbReference>
<evidence type="ECO:0000259" key="5">
    <source>
        <dbReference type="PROSITE" id="PS50931"/>
    </source>
</evidence>
<keyword evidence="7" id="KW-1185">Reference proteome</keyword>
<protein>
    <submittedName>
        <fullName evidence="6">LysR family transcriptional regulator</fullName>
    </submittedName>
</protein>
<proteinExistence type="inferred from homology"/>
<dbReference type="PANTHER" id="PTHR30537">
    <property type="entry name" value="HTH-TYPE TRANSCRIPTIONAL REGULATOR"/>
    <property type="match status" value="1"/>
</dbReference>
<dbReference type="InterPro" id="IPR000847">
    <property type="entry name" value="LysR_HTH_N"/>
</dbReference>
<dbReference type="CDD" id="cd08422">
    <property type="entry name" value="PBP2_CrgA_like"/>
    <property type="match status" value="1"/>
</dbReference>
<comment type="similarity">
    <text evidence="1">Belongs to the LysR transcriptional regulatory family.</text>
</comment>
<evidence type="ECO:0000313" key="7">
    <source>
        <dbReference type="Proteomes" id="UP001477278"/>
    </source>
</evidence>
<evidence type="ECO:0000256" key="4">
    <source>
        <dbReference type="ARBA" id="ARBA00023163"/>
    </source>
</evidence>
<dbReference type="Gene3D" id="1.10.10.10">
    <property type="entry name" value="Winged helix-like DNA-binding domain superfamily/Winged helix DNA-binding domain"/>
    <property type="match status" value="1"/>
</dbReference>
<dbReference type="InterPro" id="IPR058163">
    <property type="entry name" value="LysR-type_TF_proteobact-type"/>
</dbReference>
<dbReference type="PROSITE" id="PS50931">
    <property type="entry name" value="HTH_LYSR"/>
    <property type="match status" value="1"/>
</dbReference>
<keyword evidence="2" id="KW-0805">Transcription regulation</keyword>
<dbReference type="InterPro" id="IPR036390">
    <property type="entry name" value="WH_DNA-bd_sf"/>
</dbReference>
<dbReference type="RefSeq" id="WP_347689720.1">
    <property type="nucleotide sequence ID" value="NZ_JBDPZN010000001.1"/>
</dbReference>
<dbReference type="Pfam" id="PF03466">
    <property type="entry name" value="LysR_substrate"/>
    <property type="match status" value="1"/>
</dbReference>
<evidence type="ECO:0000256" key="2">
    <source>
        <dbReference type="ARBA" id="ARBA00023015"/>
    </source>
</evidence>
<gene>
    <name evidence="6" type="ORF">ABHN84_05065</name>
</gene>
<dbReference type="Pfam" id="PF00126">
    <property type="entry name" value="HTH_1"/>
    <property type="match status" value="1"/>
</dbReference>
<accession>A0ABV0FP18</accession>